<dbReference type="InterPro" id="IPR020894">
    <property type="entry name" value="Cadherin_CS"/>
</dbReference>
<comment type="function">
    <text evidence="15">Cadherins are calcium-dependent cell adhesion proteins.</text>
</comment>
<feature type="domain" description="Cadherin" evidence="18">
    <location>
        <begin position="399"/>
        <end position="516"/>
    </location>
</feature>
<dbReference type="PROSITE" id="PS50268">
    <property type="entry name" value="CADHERIN_2"/>
    <property type="match status" value="4"/>
</dbReference>
<dbReference type="GO" id="GO:0016342">
    <property type="term" value="C:catenin complex"/>
    <property type="evidence" value="ECO:0007669"/>
    <property type="project" value="TreeGrafter"/>
</dbReference>
<feature type="domain" description="Cadherin" evidence="18">
    <location>
        <begin position="92"/>
        <end position="184"/>
    </location>
</feature>
<protein>
    <submittedName>
        <fullName evidence="19">Cadherin-7</fullName>
    </submittedName>
</protein>
<dbReference type="SUPFAM" id="SSF49313">
    <property type="entry name" value="Cadherin-like"/>
    <property type="match status" value="4"/>
</dbReference>
<dbReference type="Pfam" id="PF00028">
    <property type="entry name" value="Cadherin"/>
    <property type="match status" value="3"/>
</dbReference>
<evidence type="ECO:0000256" key="8">
    <source>
        <dbReference type="ARBA" id="ARBA00022837"/>
    </source>
</evidence>
<evidence type="ECO:0000259" key="18">
    <source>
        <dbReference type="PROSITE" id="PS50268"/>
    </source>
</evidence>
<keyword evidence="3" id="KW-1003">Cell membrane</keyword>
<dbReference type="InterPro" id="IPR015919">
    <property type="entry name" value="Cadherin-like_sf"/>
</dbReference>
<feature type="domain" description="Cadherin" evidence="18">
    <location>
        <begin position="196"/>
        <end position="240"/>
    </location>
</feature>
<keyword evidence="10 16" id="KW-1133">Transmembrane helix</keyword>
<dbReference type="GO" id="GO:0016339">
    <property type="term" value="P:calcium-dependent cell-cell adhesion via plasma membrane cell adhesion molecules"/>
    <property type="evidence" value="ECO:0007669"/>
    <property type="project" value="TreeGrafter"/>
</dbReference>
<keyword evidence="4 14" id="KW-0812">Transmembrane</keyword>
<dbReference type="PRINTS" id="PR00205">
    <property type="entry name" value="CADHERIN"/>
</dbReference>
<gene>
    <name evidence="19" type="ORF">EOD39_7658</name>
</gene>
<keyword evidence="9 14" id="KW-0130">Cell adhesion</keyword>
<dbReference type="FunFam" id="2.60.40.60:FF:000008">
    <property type="entry name" value="Cadherin 24"/>
    <property type="match status" value="1"/>
</dbReference>
<dbReference type="GO" id="GO:0034332">
    <property type="term" value="P:adherens junction organization"/>
    <property type="evidence" value="ECO:0007669"/>
    <property type="project" value="TreeGrafter"/>
</dbReference>
<feature type="signal peptide" evidence="17">
    <location>
        <begin position="1"/>
        <end position="21"/>
    </location>
</feature>
<feature type="domain" description="Cadherin" evidence="18">
    <location>
        <begin position="241"/>
        <end position="399"/>
    </location>
</feature>
<evidence type="ECO:0000256" key="11">
    <source>
        <dbReference type="ARBA" id="ARBA00023136"/>
    </source>
</evidence>
<evidence type="ECO:0000256" key="5">
    <source>
        <dbReference type="ARBA" id="ARBA00022723"/>
    </source>
</evidence>
<evidence type="ECO:0000256" key="7">
    <source>
        <dbReference type="ARBA" id="ARBA00022737"/>
    </source>
</evidence>
<dbReference type="GO" id="GO:0044331">
    <property type="term" value="P:cell-cell adhesion mediated by cadherin"/>
    <property type="evidence" value="ECO:0007669"/>
    <property type="project" value="TreeGrafter"/>
</dbReference>
<dbReference type="PANTHER" id="PTHR24027">
    <property type="entry name" value="CADHERIN-23"/>
    <property type="match status" value="1"/>
</dbReference>
<dbReference type="Gene3D" id="2.60.40.60">
    <property type="entry name" value="Cadherins"/>
    <property type="match status" value="4"/>
</dbReference>
<evidence type="ECO:0000256" key="3">
    <source>
        <dbReference type="ARBA" id="ARBA00022475"/>
    </source>
</evidence>
<evidence type="ECO:0000256" key="16">
    <source>
        <dbReference type="SAM" id="Phobius"/>
    </source>
</evidence>
<reference evidence="19 20" key="1">
    <citation type="submission" date="2019-01" db="EMBL/GenBank/DDBJ databases">
        <title>Draft Genome and Complete Hox-Cluster Characterization of the Sterlet Sturgeon (Acipenser ruthenus).</title>
        <authorList>
            <person name="Wei Q."/>
        </authorList>
    </citation>
    <scope>NUCLEOTIDE SEQUENCE [LARGE SCALE GENOMIC DNA]</scope>
    <source>
        <strain evidence="19">WHYD16114868_AA</strain>
        <tissue evidence="19">Blood</tissue>
    </source>
</reference>
<dbReference type="SMART" id="SM00112">
    <property type="entry name" value="CA"/>
    <property type="match status" value="4"/>
</dbReference>
<dbReference type="GO" id="GO:0000902">
    <property type="term" value="P:cell morphogenesis"/>
    <property type="evidence" value="ECO:0007669"/>
    <property type="project" value="TreeGrafter"/>
</dbReference>
<keyword evidence="11 16" id="KW-0472">Membrane</keyword>
<organism evidence="19 20">
    <name type="scientific">Acipenser ruthenus</name>
    <name type="common">Sterlet sturgeon</name>
    <dbReference type="NCBI Taxonomy" id="7906"/>
    <lineage>
        <taxon>Eukaryota</taxon>
        <taxon>Metazoa</taxon>
        <taxon>Chordata</taxon>
        <taxon>Craniata</taxon>
        <taxon>Vertebrata</taxon>
        <taxon>Euteleostomi</taxon>
        <taxon>Actinopterygii</taxon>
        <taxon>Chondrostei</taxon>
        <taxon>Acipenseriformes</taxon>
        <taxon>Acipenseridae</taxon>
        <taxon>Acipenser</taxon>
    </lineage>
</organism>
<evidence type="ECO:0000256" key="2">
    <source>
        <dbReference type="ARBA" id="ARBA00004536"/>
    </source>
</evidence>
<comment type="subcellular location">
    <subcellularLocation>
        <location evidence="2">Cell junction</location>
        <location evidence="2">Adherens junction</location>
    </subcellularLocation>
    <subcellularLocation>
        <location evidence="1 14">Cell membrane</location>
        <topology evidence="1 14">Single-pass type I membrane protein</topology>
    </subcellularLocation>
</comment>
<dbReference type="InterPro" id="IPR039808">
    <property type="entry name" value="Cadherin"/>
</dbReference>
<dbReference type="GO" id="GO:0005509">
    <property type="term" value="F:calcium ion binding"/>
    <property type="evidence" value="ECO:0007669"/>
    <property type="project" value="UniProtKB-UniRule"/>
</dbReference>
<dbReference type="FunFam" id="2.60.40.60:FF:000012">
    <property type="entry name" value="Cadherin 24"/>
    <property type="match status" value="1"/>
</dbReference>
<sequence length="655" mass="73429">MNCYAWLPMLIAFSVLGHCFPKETNTRKHMQIKKPTQQEQHVSHQRVRRGWKWNQLFVPEEDPGPLCVGQVFSAAEMIRGLWANLIDIHPETSVIQVTATDADDPTHGNSARLIYSILQGQPYFSVEPKTGIIFTSLPDMDREAKEQHLVIIQVKDMVGQQGGFSATTTVTVNLADINDNGPKFQQSIIFTSLPDMDREAKEQHLVIIQVKDMVGQQGGFSATTTVTVNLADINDNGPKFQQKLYHFSVPESATVGTMIGRIMADDSDMGENAEMNYTIEEIDSSDVFYIMTDSDTQEGILILNKHLDYESKRRFSIRAVAINKHIDPRIVNLNQFKDLTDIKITVEDVDEPPVFTALEYMLEILENSSTGTFVEKNGVLSRVPVFIRVLDINDNAPEFSKRYTPYVCETAKPEQLIQTISATDKDDPVEGHHFYFTLATKTSMNTNFTVRDNQENTAGVLTRKIAFSRQEQVFFHLPIVITDNGDPALSSTNTLTIRVCDCYPAGSCSCGGVDAFVLYVGISPGALIAILSCFLIILVLVLLILAVRRYKKEEVNSEKWEEVTENVVRIGPSDAVFREFILERLHEADTDPCAPPYNSLQTYAFEGDGSVAGSLSSLESGSTDTDQNYEYLSNWGPRFKRLASMYENGVQDRDF</sequence>
<evidence type="ECO:0000256" key="10">
    <source>
        <dbReference type="ARBA" id="ARBA00022989"/>
    </source>
</evidence>
<evidence type="ECO:0000256" key="13">
    <source>
        <dbReference type="PROSITE-ProRule" id="PRU00043"/>
    </source>
</evidence>
<evidence type="ECO:0000256" key="1">
    <source>
        <dbReference type="ARBA" id="ARBA00004251"/>
    </source>
</evidence>
<evidence type="ECO:0000256" key="12">
    <source>
        <dbReference type="ARBA" id="ARBA00023180"/>
    </source>
</evidence>
<evidence type="ECO:0000256" key="6">
    <source>
        <dbReference type="ARBA" id="ARBA00022729"/>
    </source>
</evidence>
<keyword evidence="6 17" id="KW-0732">Signal</keyword>
<evidence type="ECO:0000256" key="4">
    <source>
        <dbReference type="ARBA" id="ARBA00022692"/>
    </source>
</evidence>
<evidence type="ECO:0000256" key="14">
    <source>
        <dbReference type="RuleBase" id="RU003318"/>
    </source>
</evidence>
<keyword evidence="20" id="KW-1185">Reference proteome</keyword>
<accession>A0A444U6D8</accession>
<dbReference type="PROSITE" id="PS00232">
    <property type="entry name" value="CADHERIN_1"/>
    <property type="match status" value="3"/>
</dbReference>
<name>A0A444U6D8_ACIRT</name>
<keyword evidence="5" id="KW-0479">Metal-binding</keyword>
<keyword evidence="12" id="KW-0325">Glycoprotein</keyword>
<dbReference type="GO" id="GO:0007043">
    <property type="term" value="P:cell-cell junction assembly"/>
    <property type="evidence" value="ECO:0007669"/>
    <property type="project" value="TreeGrafter"/>
</dbReference>
<evidence type="ECO:0000256" key="15">
    <source>
        <dbReference type="RuleBase" id="RU004357"/>
    </source>
</evidence>
<dbReference type="FunFam" id="2.60.40.60:FF:000014">
    <property type="entry name" value="Cadherin 8"/>
    <property type="match status" value="1"/>
</dbReference>
<evidence type="ECO:0000256" key="9">
    <source>
        <dbReference type="ARBA" id="ARBA00022889"/>
    </source>
</evidence>
<dbReference type="GO" id="GO:0007156">
    <property type="term" value="P:homophilic cell adhesion via plasma membrane adhesion molecules"/>
    <property type="evidence" value="ECO:0007669"/>
    <property type="project" value="InterPro"/>
</dbReference>
<dbReference type="EMBL" id="SCEB01215210">
    <property type="protein sequence ID" value="RXM30720.1"/>
    <property type="molecule type" value="Genomic_DNA"/>
</dbReference>
<evidence type="ECO:0000313" key="19">
    <source>
        <dbReference type="EMBL" id="RXM30720.1"/>
    </source>
</evidence>
<dbReference type="Gene3D" id="4.10.900.10">
    <property type="entry name" value="TCF3-CBD (Catenin binding domain)"/>
    <property type="match status" value="1"/>
</dbReference>
<dbReference type="GO" id="GO:0045296">
    <property type="term" value="F:cadherin binding"/>
    <property type="evidence" value="ECO:0007669"/>
    <property type="project" value="TreeGrafter"/>
</dbReference>
<dbReference type="GO" id="GO:0016477">
    <property type="term" value="P:cell migration"/>
    <property type="evidence" value="ECO:0007669"/>
    <property type="project" value="TreeGrafter"/>
</dbReference>
<proteinExistence type="predicted"/>
<dbReference type="AlphaFoldDB" id="A0A444U6D8"/>
<dbReference type="GO" id="GO:0002009">
    <property type="term" value="P:morphogenesis of an epithelium"/>
    <property type="evidence" value="ECO:0007669"/>
    <property type="project" value="UniProtKB-ARBA"/>
</dbReference>
<feature type="transmembrane region" description="Helical" evidence="16">
    <location>
        <begin position="516"/>
        <end position="547"/>
    </location>
</feature>
<evidence type="ECO:0000256" key="17">
    <source>
        <dbReference type="SAM" id="SignalP"/>
    </source>
</evidence>
<dbReference type="PANTHER" id="PTHR24027:SF323">
    <property type="entry name" value="CADHERIN-19"/>
    <property type="match status" value="1"/>
</dbReference>
<feature type="chain" id="PRO_5019042024" evidence="17">
    <location>
        <begin position="22"/>
        <end position="655"/>
    </location>
</feature>
<dbReference type="InterPro" id="IPR002126">
    <property type="entry name" value="Cadherin-like_dom"/>
</dbReference>
<dbReference type="InterPro" id="IPR000233">
    <property type="entry name" value="Cadherin_Y-type_LIR"/>
</dbReference>
<evidence type="ECO:0000313" key="20">
    <source>
        <dbReference type="Proteomes" id="UP000289886"/>
    </source>
</evidence>
<keyword evidence="7" id="KW-0677">Repeat</keyword>
<dbReference type="FunFam" id="4.10.900.10:FF:000001">
    <property type="entry name" value="Cadherin 2"/>
    <property type="match status" value="1"/>
</dbReference>
<dbReference type="GO" id="GO:0005912">
    <property type="term" value="C:adherens junction"/>
    <property type="evidence" value="ECO:0007669"/>
    <property type="project" value="UniProtKB-SubCell"/>
</dbReference>
<dbReference type="Pfam" id="PF01049">
    <property type="entry name" value="CADH_Y-type_LIR"/>
    <property type="match status" value="1"/>
</dbReference>
<dbReference type="GO" id="GO:0008013">
    <property type="term" value="F:beta-catenin binding"/>
    <property type="evidence" value="ECO:0007669"/>
    <property type="project" value="TreeGrafter"/>
</dbReference>
<comment type="caution">
    <text evidence="19">The sequence shown here is derived from an EMBL/GenBank/DDBJ whole genome shotgun (WGS) entry which is preliminary data.</text>
</comment>
<dbReference type="Proteomes" id="UP000289886">
    <property type="component" value="Unassembled WGS sequence"/>
</dbReference>
<keyword evidence="8 13" id="KW-0106">Calcium</keyword>
<dbReference type="CDD" id="cd11304">
    <property type="entry name" value="Cadherin_repeat"/>
    <property type="match status" value="3"/>
</dbReference>
<dbReference type="InterPro" id="IPR027397">
    <property type="entry name" value="Catenin-bd_sf"/>
</dbReference>